<sequence length="41" mass="4896">MNGLMSRNREGSENSSRLETFYWGRKECEALFYLTIILTDY</sequence>
<protein>
    <submittedName>
        <fullName evidence="1">Uncharacterized protein</fullName>
    </submittedName>
</protein>
<dbReference type="Proteomes" id="UP000269945">
    <property type="component" value="Unassembled WGS sequence"/>
</dbReference>
<dbReference type="AlphaFoldDB" id="A0A9X9LQ59"/>
<reference evidence="1 2" key="1">
    <citation type="submission" date="2018-10" db="EMBL/GenBank/DDBJ databases">
        <authorList>
            <person name="Ekblom R."/>
            <person name="Jareborg N."/>
        </authorList>
    </citation>
    <scope>NUCLEOTIDE SEQUENCE [LARGE SCALE GENOMIC DNA]</scope>
    <source>
        <tissue evidence="1">Muscle</tissue>
    </source>
</reference>
<name>A0A9X9LQ59_GULGU</name>
<keyword evidence="2" id="KW-1185">Reference proteome</keyword>
<organism evidence="1 2">
    <name type="scientific">Gulo gulo</name>
    <name type="common">Wolverine</name>
    <name type="synonym">Gluton</name>
    <dbReference type="NCBI Taxonomy" id="48420"/>
    <lineage>
        <taxon>Eukaryota</taxon>
        <taxon>Metazoa</taxon>
        <taxon>Chordata</taxon>
        <taxon>Craniata</taxon>
        <taxon>Vertebrata</taxon>
        <taxon>Euteleostomi</taxon>
        <taxon>Mammalia</taxon>
        <taxon>Eutheria</taxon>
        <taxon>Laurasiatheria</taxon>
        <taxon>Carnivora</taxon>
        <taxon>Caniformia</taxon>
        <taxon>Musteloidea</taxon>
        <taxon>Mustelidae</taxon>
        <taxon>Guloninae</taxon>
        <taxon>Gulo</taxon>
    </lineage>
</organism>
<proteinExistence type="predicted"/>
<comment type="caution">
    <text evidence="1">The sequence shown here is derived from an EMBL/GenBank/DDBJ whole genome shotgun (WGS) entry which is preliminary data.</text>
</comment>
<accession>A0A9X9LQ59</accession>
<evidence type="ECO:0000313" key="1">
    <source>
        <dbReference type="EMBL" id="VCW79069.1"/>
    </source>
</evidence>
<gene>
    <name evidence="1" type="ORF">BN2614_LOCUS6</name>
</gene>
<evidence type="ECO:0000313" key="2">
    <source>
        <dbReference type="Proteomes" id="UP000269945"/>
    </source>
</evidence>
<dbReference type="EMBL" id="CYRY02011266">
    <property type="protein sequence ID" value="VCW79069.1"/>
    <property type="molecule type" value="Genomic_DNA"/>
</dbReference>